<evidence type="ECO:0000313" key="7">
    <source>
        <dbReference type="Proteomes" id="UP000028999"/>
    </source>
</evidence>
<dbReference type="Gramene" id="CDY18663">
    <property type="protein sequence ID" value="CDY18663"/>
    <property type="gene ID" value="GSBRNA2T00005733001"/>
</dbReference>
<keyword evidence="2" id="KW-0808">Transferase</keyword>
<dbReference type="AlphaFoldDB" id="A0A078G202"/>
<dbReference type="PANTHER" id="PTHR11055:SF44">
    <property type="entry name" value="ADENYLYL-SULFATE KINASE 4, CHLOROPLASTIC"/>
    <property type="match status" value="1"/>
</dbReference>
<dbReference type="PANTHER" id="PTHR11055">
    <property type="entry name" value="BIFUNCTIONAL 3'-PHOSPHOADENOSINE 5'-PHOSPHOSULFATE SYNTHASE"/>
    <property type="match status" value="1"/>
</dbReference>
<evidence type="ECO:0000313" key="6">
    <source>
        <dbReference type="EMBL" id="CDY18663.1"/>
    </source>
</evidence>
<accession>A0A078G202</accession>
<name>A0A078G202_BRANA</name>
<evidence type="ECO:0000256" key="3">
    <source>
        <dbReference type="ARBA" id="ARBA00022741"/>
    </source>
</evidence>
<organism evidence="6 7">
    <name type="scientific">Brassica napus</name>
    <name type="common">Rape</name>
    <dbReference type="NCBI Taxonomy" id="3708"/>
    <lineage>
        <taxon>Eukaryota</taxon>
        <taxon>Viridiplantae</taxon>
        <taxon>Streptophyta</taxon>
        <taxon>Embryophyta</taxon>
        <taxon>Tracheophyta</taxon>
        <taxon>Spermatophyta</taxon>
        <taxon>Magnoliopsida</taxon>
        <taxon>eudicotyledons</taxon>
        <taxon>Gunneridae</taxon>
        <taxon>Pentapetalae</taxon>
        <taxon>rosids</taxon>
        <taxon>malvids</taxon>
        <taxon>Brassicales</taxon>
        <taxon>Brassicaceae</taxon>
        <taxon>Brassiceae</taxon>
        <taxon>Brassica</taxon>
    </lineage>
</organism>
<dbReference type="SUPFAM" id="SSF52540">
    <property type="entry name" value="P-loop containing nucleoside triphosphate hydrolases"/>
    <property type="match status" value="1"/>
</dbReference>
<dbReference type="Gene3D" id="3.40.50.300">
    <property type="entry name" value="P-loop containing nucleotide triphosphate hydrolases"/>
    <property type="match status" value="1"/>
</dbReference>
<feature type="domain" description="APS kinase" evidence="5">
    <location>
        <begin position="114"/>
        <end position="152"/>
    </location>
</feature>
<dbReference type="PaxDb" id="3708-A0A078G202"/>
<dbReference type="Proteomes" id="UP000028999">
    <property type="component" value="Unassembled WGS sequence"/>
</dbReference>
<proteinExistence type="predicted"/>
<dbReference type="EMBL" id="LK032087">
    <property type="protein sequence ID" value="CDY18663.1"/>
    <property type="molecule type" value="Genomic_DNA"/>
</dbReference>
<keyword evidence="7" id="KW-1185">Reference proteome</keyword>
<dbReference type="GO" id="GO:0005524">
    <property type="term" value="F:ATP binding"/>
    <property type="evidence" value="ECO:0007669"/>
    <property type="project" value="UniProtKB-KW"/>
</dbReference>
<evidence type="ECO:0000259" key="5">
    <source>
        <dbReference type="Pfam" id="PF01583"/>
    </source>
</evidence>
<dbReference type="SMR" id="A0A078G202"/>
<dbReference type="STRING" id="3708.A0A078G202"/>
<dbReference type="Pfam" id="PF01583">
    <property type="entry name" value="APS_kinase"/>
    <property type="match status" value="1"/>
</dbReference>
<gene>
    <name evidence="6" type="primary">BnaA09g07320D</name>
    <name evidence="6" type="ORF">GSBRNA2T00005733001</name>
</gene>
<dbReference type="GO" id="GO:0016740">
    <property type="term" value="F:transferase activity"/>
    <property type="evidence" value="ECO:0007669"/>
    <property type="project" value="UniProtKB-KW"/>
</dbReference>
<dbReference type="OMA" id="YILDGAM"/>
<reference evidence="6 7" key="1">
    <citation type="journal article" date="2014" name="Science">
        <title>Plant genetics. Early allopolyploid evolution in the post-Neolithic Brassica napus oilseed genome.</title>
        <authorList>
            <person name="Chalhoub B."/>
            <person name="Denoeud F."/>
            <person name="Liu S."/>
            <person name="Parkin I.A."/>
            <person name="Tang H."/>
            <person name="Wang X."/>
            <person name="Chiquet J."/>
            <person name="Belcram H."/>
            <person name="Tong C."/>
            <person name="Samans B."/>
            <person name="Correa M."/>
            <person name="Da Silva C."/>
            <person name="Just J."/>
            <person name="Falentin C."/>
            <person name="Koh C.S."/>
            <person name="Le Clainche I."/>
            <person name="Bernard M."/>
            <person name="Bento P."/>
            <person name="Noel B."/>
            <person name="Labadie K."/>
            <person name="Alberti A."/>
            <person name="Charles M."/>
            <person name="Arnaud D."/>
            <person name="Guo H."/>
            <person name="Daviaud C."/>
            <person name="Alamery S."/>
            <person name="Jabbari K."/>
            <person name="Zhao M."/>
            <person name="Edger P.P."/>
            <person name="Chelaifa H."/>
            <person name="Tack D."/>
            <person name="Lassalle G."/>
            <person name="Mestiri I."/>
            <person name="Schnel N."/>
            <person name="Le Paslier M.C."/>
            <person name="Fan G."/>
            <person name="Renault V."/>
            <person name="Bayer P.E."/>
            <person name="Golicz A.A."/>
            <person name="Manoli S."/>
            <person name="Lee T.H."/>
            <person name="Thi V.H."/>
            <person name="Chalabi S."/>
            <person name="Hu Q."/>
            <person name="Fan C."/>
            <person name="Tollenaere R."/>
            <person name="Lu Y."/>
            <person name="Battail C."/>
            <person name="Shen J."/>
            <person name="Sidebottom C.H."/>
            <person name="Wang X."/>
            <person name="Canaguier A."/>
            <person name="Chauveau A."/>
            <person name="Berard A."/>
            <person name="Deniot G."/>
            <person name="Guan M."/>
            <person name="Liu Z."/>
            <person name="Sun F."/>
            <person name="Lim Y.P."/>
            <person name="Lyons E."/>
            <person name="Town C.D."/>
            <person name="Bancroft I."/>
            <person name="Wang X."/>
            <person name="Meng J."/>
            <person name="Ma J."/>
            <person name="Pires J.C."/>
            <person name="King G.J."/>
            <person name="Brunel D."/>
            <person name="Delourme R."/>
            <person name="Renard M."/>
            <person name="Aury J.M."/>
            <person name="Adams K.L."/>
            <person name="Batley J."/>
            <person name="Snowdon R.J."/>
            <person name="Tost J."/>
            <person name="Edwards D."/>
            <person name="Zhou Y."/>
            <person name="Hua W."/>
            <person name="Sharpe A.G."/>
            <person name="Paterson A.H."/>
            <person name="Guan C."/>
            <person name="Wincker P."/>
        </authorList>
    </citation>
    <scope>NUCLEOTIDE SEQUENCE [LARGE SCALE GENOMIC DNA]</scope>
    <source>
        <strain evidence="7">cv. Darmor-bzh</strain>
    </source>
</reference>
<evidence type="ECO:0000256" key="2">
    <source>
        <dbReference type="ARBA" id="ARBA00022679"/>
    </source>
</evidence>
<keyword evidence="3" id="KW-0547">Nucleotide-binding</keyword>
<comment type="pathway">
    <text evidence="1">Sulfur metabolism.</text>
</comment>
<sequence length="157" mass="17306">MDIAAVTRCVGRCYVSPALGDSESLRSSEGQNLRTTLHGSWSWENVGSRGLKFGGQSQRRISFFRSITATDESSSSRSFDYAGETQQTSRTQKNIVWHSSPIIKPDRQELIKQRGCVIWITGLSGSGKSSLACALSRALYNRGKLSYILDGAMFDMV</sequence>
<evidence type="ECO:0000256" key="4">
    <source>
        <dbReference type="ARBA" id="ARBA00022840"/>
    </source>
</evidence>
<evidence type="ECO:0000256" key="1">
    <source>
        <dbReference type="ARBA" id="ARBA00004678"/>
    </source>
</evidence>
<keyword evidence="4" id="KW-0067">ATP-binding</keyword>
<dbReference type="InterPro" id="IPR027417">
    <property type="entry name" value="P-loop_NTPase"/>
</dbReference>
<dbReference type="InterPro" id="IPR059117">
    <property type="entry name" value="APS_kinase_dom"/>
</dbReference>
<protein>
    <submittedName>
        <fullName evidence="6">BnaA09g07320D protein</fullName>
    </submittedName>
</protein>